<name>A0A937UMT0_9ACTN</name>
<dbReference type="EMBL" id="JAEACQ010000160">
    <property type="protein sequence ID" value="MBL7627373.1"/>
    <property type="molecule type" value="Genomic_DNA"/>
</dbReference>
<protein>
    <submittedName>
        <fullName evidence="1">Uncharacterized protein</fullName>
    </submittedName>
</protein>
<organism evidence="1 2">
    <name type="scientific">Frankia nepalensis</name>
    <dbReference type="NCBI Taxonomy" id="1836974"/>
    <lineage>
        <taxon>Bacteria</taxon>
        <taxon>Bacillati</taxon>
        <taxon>Actinomycetota</taxon>
        <taxon>Actinomycetes</taxon>
        <taxon>Frankiales</taxon>
        <taxon>Frankiaceae</taxon>
        <taxon>Frankia</taxon>
    </lineage>
</organism>
<reference evidence="1" key="1">
    <citation type="submission" date="2020-12" db="EMBL/GenBank/DDBJ databases">
        <title>Genomic characterization of non-nitrogen-fixing Frankia strains.</title>
        <authorList>
            <person name="Carlos-Shanley C."/>
            <person name="Guerra T."/>
            <person name="Hahn D."/>
        </authorList>
    </citation>
    <scope>NUCLEOTIDE SEQUENCE</scope>
    <source>
        <strain evidence="1">CN6</strain>
    </source>
</reference>
<dbReference type="Proteomes" id="UP000604475">
    <property type="component" value="Unassembled WGS sequence"/>
</dbReference>
<gene>
    <name evidence="1" type="ORF">I7412_09365</name>
</gene>
<accession>A0A937UMT0</accession>
<proteinExistence type="predicted"/>
<sequence>MTVLLQDCFQVKGREELPFEEALRERPGPGQAGAPGRLVLAAWVPHGAGEGYEFVTLTELADSTELSALYRWHASPDGAAWNATVQGMCYGQLSTLHELRHGTLATVAAQTAAHGGGETRPPLYRLDRLTVSNPADALASVGKQFASGPAAADPPVMTPVACWSPLLSLLDTPQVSVLYRFADDGFRRAVDLDSPVEYWSGELDLEAHATARHTRILRGALGASTSPAS</sequence>
<dbReference type="RefSeq" id="WP_203003533.1">
    <property type="nucleotide sequence ID" value="NZ_JADWYU010000099.1"/>
</dbReference>
<evidence type="ECO:0000313" key="2">
    <source>
        <dbReference type="Proteomes" id="UP000604475"/>
    </source>
</evidence>
<evidence type="ECO:0000313" key="1">
    <source>
        <dbReference type="EMBL" id="MBL7627373.1"/>
    </source>
</evidence>
<comment type="caution">
    <text evidence="1">The sequence shown here is derived from an EMBL/GenBank/DDBJ whole genome shotgun (WGS) entry which is preliminary data.</text>
</comment>
<keyword evidence="2" id="KW-1185">Reference proteome</keyword>
<dbReference type="AlphaFoldDB" id="A0A937UMT0"/>